<gene>
    <name evidence="1" type="ordered locus">Fbal_2734</name>
</gene>
<sequence length="146" mass="14538">MDIAQLLQMGARLFSQSGANAGNLAQDDIVSALAGLLGGNADGSGIDLGAILESLNGAGLMDLAQSWLGDGENAPISTDQLGQVFGQDKLSGFANQLGMDQADAENGLTQAIPAMLDSASSGGNLLELAGGAEGILGMVSKLFGKS</sequence>
<evidence type="ECO:0000313" key="1">
    <source>
        <dbReference type="EMBL" id="ADN76936.1"/>
    </source>
</evidence>
<dbReference type="GeneID" id="67182958"/>
<dbReference type="AlphaFoldDB" id="E1SRL5"/>
<reference evidence="1 2" key="1">
    <citation type="journal article" date="2010" name="Stand. Genomic Sci.">
        <title>Complete genome sequence of Ferrimonas balearica type strain (PAT).</title>
        <authorList>
            <person name="Nolan M."/>
            <person name="Sikorski J."/>
            <person name="Davenport K."/>
            <person name="Lucas S."/>
            <person name="Glavina Del Rio T."/>
            <person name="Tice H."/>
            <person name="Cheng J."/>
            <person name="Goodwin L."/>
            <person name="Pitluck S."/>
            <person name="Liolios K."/>
            <person name="Ivanova N."/>
            <person name="Mavromatis K."/>
            <person name="Ovchinnikova G."/>
            <person name="Pati A."/>
            <person name="Chen A."/>
            <person name="Palaniappan K."/>
            <person name="Land M."/>
            <person name="Hauser L."/>
            <person name="Chang Y."/>
            <person name="Jeffries C."/>
            <person name="Tapia R."/>
            <person name="Brettin T."/>
            <person name="Detter J."/>
            <person name="Han C."/>
            <person name="Yasawong M."/>
            <person name="Rohde M."/>
            <person name="Tindall B."/>
            <person name="Goker M."/>
            <person name="Woyke T."/>
            <person name="Bristow J."/>
            <person name="Eisen J."/>
            <person name="Markowitz V."/>
            <person name="Hugenholtz P."/>
            <person name="Kyrpides N."/>
            <person name="Klenk H."/>
            <person name="Lapidus A."/>
        </authorList>
    </citation>
    <scope>NUCLEOTIDE SEQUENCE [LARGE SCALE GENOMIC DNA]</scope>
    <source>
        <strain evidence="2">DSM 9799 / CCM 4581 / KCTC 23876 / PAT</strain>
    </source>
</reference>
<dbReference type="Pfam" id="PF20159">
    <property type="entry name" value="YidB"/>
    <property type="match status" value="1"/>
</dbReference>
<dbReference type="InterPro" id="IPR045372">
    <property type="entry name" value="YidB"/>
</dbReference>
<dbReference type="KEGG" id="fbl:Fbal_2734"/>
<dbReference type="HOGENOM" id="CLU_084747_4_0_6"/>
<organism evidence="1 2">
    <name type="scientific">Ferrimonas balearica (strain DSM 9799 / CCM 4581 / KCTC 23876 / PAT)</name>
    <dbReference type="NCBI Taxonomy" id="550540"/>
    <lineage>
        <taxon>Bacteria</taxon>
        <taxon>Pseudomonadati</taxon>
        <taxon>Pseudomonadota</taxon>
        <taxon>Gammaproteobacteria</taxon>
        <taxon>Alteromonadales</taxon>
        <taxon>Ferrimonadaceae</taxon>
        <taxon>Ferrimonas</taxon>
    </lineage>
</organism>
<dbReference type="Gene3D" id="1.10.10.690">
    <property type="entry name" value="YidB-like"/>
    <property type="match status" value="1"/>
</dbReference>
<dbReference type="eggNOG" id="COG3753">
    <property type="taxonomic scope" value="Bacteria"/>
</dbReference>
<dbReference type="RefSeq" id="WP_013346242.1">
    <property type="nucleotide sequence ID" value="NC_014541.1"/>
</dbReference>
<evidence type="ECO:0008006" key="3">
    <source>
        <dbReference type="Google" id="ProtNLM"/>
    </source>
</evidence>
<accession>E1SRL5</accession>
<name>E1SRL5_FERBD</name>
<protein>
    <recommendedName>
        <fullName evidence="3">DUF937 domain-containing protein</fullName>
    </recommendedName>
</protein>
<dbReference type="SUPFAM" id="SSF140804">
    <property type="entry name" value="YidB-like"/>
    <property type="match status" value="1"/>
</dbReference>
<dbReference type="STRING" id="550540.Fbal_2734"/>
<dbReference type="Proteomes" id="UP000006683">
    <property type="component" value="Chromosome"/>
</dbReference>
<keyword evidence="2" id="KW-1185">Reference proteome</keyword>
<evidence type="ECO:0000313" key="2">
    <source>
        <dbReference type="Proteomes" id="UP000006683"/>
    </source>
</evidence>
<dbReference type="EMBL" id="CP002209">
    <property type="protein sequence ID" value="ADN76936.1"/>
    <property type="molecule type" value="Genomic_DNA"/>
</dbReference>
<proteinExistence type="predicted"/>
<dbReference type="OrthoDB" id="5957313at2"/>
<dbReference type="InterPro" id="IPR027405">
    <property type="entry name" value="YidB-like"/>
</dbReference>